<evidence type="ECO:0000256" key="1">
    <source>
        <dbReference type="SAM" id="MobiDB-lite"/>
    </source>
</evidence>
<dbReference type="Proteomes" id="UP001280581">
    <property type="component" value="Unassembled WGS sequence"/>
</dbReference>
<reference evidence="2 3" key="1">
    <citation type="submission" date="2021-02" db="EMBL/GenBank/DDBJ databases">
        <title>Genome assembly of Pseudopithomyces chartarum.</title>
        <authorList>
            <person name="Jauregui R."/>
            <person name="Singh J."/>
            <person name="Voisey C."/>
        </authorList>
    </citation>
    <scope>NUCLEOTIDE SEQUENCE [LARGE SCALE GENOMIC DNA]</scope>
    <source>
        <strain evidence="2 3">AGR01</strain>
    </source>
</reference>
<evidence type="ECO:0000313" key="3">
    <source>
        <dbReference type="Proteomes" id="UP001280581"/>
    </source>
</evidence>
<dbReference type="Gene3D" id="3.40.50.1000">
    <property type="entry name" value="HAD superfamily/HAD-like"/>
    <property type="match status" value="1"/>
</dbReference>
<dbReference type="InterPro" id="IPR051828">
    <property type="entry name" value="HAD-like_hydrolase_domain"/>
</dbReference>
<dbReference type="Gene3D" id="1.10.150.720">
    <property type="entry name" value="Haloacid dehalogenase-like hydrolase"/>
    <property type="match status" value="1"/>
</dbReference>
<gene>
    <name evidence="2" type="ORF">GRF29_112g1575607</name>
</gene>
<name>A0AAN6LSN4_9PLEO</name>
<organism evidence="2 3">
    <name type="scientific">Pseudopithomyces chartarum</name>
    <dbReference type="NCBI Taxonomy" id="1892770"/>
    <lineage>
        <taxon>Eukaryota</taxon>
        <taxon>Fungi</taxon>
        <taxon>Dikarya</taxon>
        <taxon>Ascomycota</taxon>
        <taxon>Pezizomycotina</taxon>
        <taxon>Dothideomycetes</taxon>
        <taxon>Pleosporomycetidae</taxon>
        <taxon>Pleosporales</taxon>
        <taxon>Massarineae</taxon>
        <taxon>Didymosphaeriaceae</taxon>
        <taxon>Pseudopithomyces</taxon>
    </lineage>
</organism>
<dbReference type="InterPro" id="IPR044924">
    <property type="entry name" value="HAD-SF_hydro_IA_REG-2-like_cap"/>
</dbReference>
<dbReference type="PANTHER" id="PTHR46191">
    <property type="match status" value="1"/>
</dbReference>
<dbReference type="SUPFAM" id="SSF56784">
    <property type="entry name" value="HAD-like"/>
    <property type="match status" value="1"/>
</dbReference>
<dbReference type="EMBL" id="WVTA01000011">
    <property type="protein sequence ID" value="KAK3203537.1"/>
    <property type="molecule type" value="Genomic_DNA"/>
</dbReference>
<comment type="caution">
    <text evidence="2">The sequence shown here is derived from an EMBL/GenBank/DDBJ whole genome shotgun (WGS) entry which is preliminary data.</text>
</comment>
<dbReference type="GO" id="GO:0005634">
    <property type="term" value="C:nucleus"/>
    <property type="evidence" value="ECO:0007669"/>
    <property type="project" value="TreeGrafter"/>
</dbReference>
<dbReference type="InterPro" id="IPR023214">
    <property type="entry name" value="HAD_sf"/>
</dbReference>
<dbReference type="InterPro" id="IPR036412">
    <property type="entry name" value="HAD-like_sf"/>
</dbReference>
<feature type="region of interest" description="Disordered" evidence="1">
    <location>
        <begin position="333"/>
        <end position="379"/>
    </location>
</feature>
<accession>A0AAN6LSN4</accession>
<dbReference type="AlphaFoldDB" id="A0AAN6LSN4"/>
<sequence>MQMTQPVVHLMKPRIKKNLFLCLDAFDTLYKPNRNVPAAYAFAAKRHGIECVAESTASKPVESWSREEYEPVTMNFYRTFQRMTAENPNYGKAKGLGEQTWWADVIRQTFQPFLKPQQEVPSALISELISRYASSEGYDFFPDARLFFEQLKAIRTGSTPSPTWKWDKTVVAVISNSDSRVPSVLSSFGLNVGPRHIAMNSPSTSEPSEYKDIDFVVLSYDVGFEKPNRLIFDAATSMLANMLNASPDSAGLGSVDDYEKLYVGDSIKKDYYGAQRANWCAVRLDRSGEDEGDGEVRLKLTNFQGQKRSIVTVSDLTALGKWDPRDWVGPGASMLMRGASVPRTGEGERKKTERNKGELSQGELAEKEELEAAMEQLGI</sequence>
<evidence type="ECO:0008006" key="4">
    <source>
        <dbReference type="Google" id="ProtNLM"/>
    </source>
</evidence>
<proteinExistence type="predicted"/>
<dbReference type="PANTHER" id="PTHR46191:SF2">
    <property type="entry name" value="HALOACID DEHALOGENASE-LIKE HYDROLASE DOMAIN-CONTAINING PROTEIN 3"/>
    <property type="match status" value="1"/>
</dbReference>
<evidence type="ECO:0000313" key="2">
    <source>
        <dbReference type="EMBL" id="KAK3203537.1"/>
    </source>
</evidence>
<keyword evidence="3" id="KW-1185">Reference proteome</keyword>
<feature type="compositionally biased region" description="Basic and acidic residues" evidence="1">
    <location>
        <begin position="345"/>
        <end position="357"/>
    </location>
</feature>
<protein>
    <recommendedName>
        <fullName evidence="4">Haloacid dehalogenase</fullName>
    </recommendedName>
</protein>